<dbReference type="VEuPathDB" id="FungiDB:EYZ11_002441"/>
<gene>
    <name evidence="9" type="ORF">ATNIH1004_001938</name>
</gene>
<dbReference type="PANTHER" id="PTHR37994">
    <property type="entry name" value="ARAE_2_N DOMAIN-CONTAINING PROTEIN-RELATED"/>
    <property type="match status" value="1"/>
</dbReference>
<feature type="transmembrane region" description="Helical" evidence="5">
    <location>
        <begin position="137"/>
        <end position="154"/>
    </location>
</feature>
<dbReference type="InterPro" id="IPR049453">
    <property type="entry name" value="Memb_transporter_dom"/>
</dbReference>
<accession>A0A5M9M977</accession>
<dbReference type="GeneID" id="54324640"/>
<sequence length="955" mass="105955">MPDSSAQASTSAPKDARRSFSLPAWLDHFNARDLKVLFRCWAATWVASLLIFIGPSLHAIGISAYFAGITLYIVPPGTIFFIYLLASVSLLFGMCLAWGWGLITMKAALAARPASETQALLQALRQQLVYDGFMLDARVTVVYYVMICVFIYALSRLRAANPKFALAQVFGVIVSDLFLMYGPILTSFNGLLARVLVLPGSIASHAVLVKMETLVRIGQKSLQCTRARLSSEPVDLADLEGTKSKMIALFKAMTPMLGFLPLDVSWGRWSPDDVKMLHESLRRAMFTNVSLLDFHIVHMRTYQKLENLSSLETDYSISTEEKPPQAVGQHQLQESSHLIDALNTPEAMDMRRQTREALRQTTAEVLRDCSESLTLVAECIHTVNSRYWFRRVPQSQIDKLVTRGQTLRETLRTARGRFMTETTERLLDNHSDLFDEEGTLKSAESVGPYALRGLMLGMVVEERVLGAAESLENLLDHIVRLLQTRTKVRVWLPTRLRDAISWVTNTDAPAPVAGLSATEGTDPDVIESQSKEAYRRLRISQGYGRPVRRNALSRGIVAVFRWLTNPGGMYALRMVIVTIATAIPSALPHSAGFYYREKGIWLAITAQTTILVYMADFTLSLIGRCIGTVLGGVLGMVAWYIGSGHGPGNAYGLAAITAAMTVVLMWWRLYLPPAFMMAAIMSGVTFMLVIGFSYDDTHTPQYGLPGHGYTAFYKRLVTVLLGFVAAFVVQIFPRPPSATRHTCKTLSNTVNTLSDHYALLLSHWGRTDANGSSPLGSVAEEISLSIAETLDSLQGSIRILKLEMSIGPFDSQTVDQTRRLCQEMNQGLGRLLDLSSTLPIDFQTRLARNVGILDHRRIGDIMAVLSVIAQALRLGNPLPERLPTPLVKRCHESWQAGQNEQRLTIALVRDENYRRYCVAVSSYLKFLGAIDDLVLVLKRALGESHIVGQWDDASV</sequence>
<dbReference type="RefSeq" id="XP_033420835.1">
    <property type="nucleotide sequence ID" value="XM_033566633.1"/>
</dbReference>
<feature type="domain" description="Integral membrane bound transporter" evidence="8">
    <location>
        <begin position="580"/>
        <end position="729"/>
    </location>
</feature>
<feature type="transmembrane region" description="Helical" evidence="5">
    <location>
        <begin position="622"/>
        <end position="642"/>
    </location>
</feature>
<comment type="subcellular location">
    <subcellularLocation>
        <location evidence="1">Membrane</location>
        <topology evidence="1">Multi-pass membrane protein</topology>
    </subcellularLocation>
</comment>
<feature type="transmembrane region" description="Helical" evidence="5">
    <location>
        <begin position="79"/>
        <end position="103"/>
    </location>
</feature>
<evidence type="ECO:0000313" key="9">
    <source>
        <dbReference type="EMBL" id="KAA8641473.1"/>
    </source>
</evidence>
<dbReference type="GO" id="GO:0016020">
    <property type="term" value="C:membrane"/>
    <property type="evidence" value="ECO:0007669"/>
    <property type="project" value="UniProtKB-SubCell"/>
</dbReference>
<feature type="transmembrane region" description="Helical" evidence="5">
    <location>
        <begin position="42"/>
        <end position="67"/>
    </location>
</feature>
<dbReference type="OrthoDB" id="2274698at2759"/>
<name>A0A5M9M977_9EURO</name>
<evidence type="ECO:0000256" key="1">
    <source>
        <dbReference type="ARBA" id="ARBA00004141"/>
    </source>
</evidence>
<evidence type="ECO:0000313" key="10">
    <source>
        <dbReference type="Proteomes" id="UP000324241"/>
    </source>
</evidence>
<dbReference type="EMBL" id="QUQM01000010">
    <property type="protein sequence ID" value="KAA8641473.1"/>
    <property type="molecule type" value="Genomic_DNA"/>
</dbReference>
<reference evidence="9 10" key="1">
    <citation type="submission" date="2019-08" db="EMBL/GenBank/DDBJ databases">
        <title>The genome sequence of a newly discovered highly antifungal drug resistant Aspergillus species, Aspergillus tanneri NIH 1004.</title>
        <authorList>
            <person name="Mounaud S."/>
            <person name="Singh I."/>
            <person name="Joardar V."/>
            <person name="Pakala S."/>
            <person name="Pakala S."/>
            <person name="Venepally P."/>
            <person name="Chung J.K."/>
            <person name="Losada L."/>
            <person name="Nierman W.C."/>
        </authorList>
    </citation>
    <scope>NUCLEOTIDE SEQUENCE [LARGE SCALE GENOMIC DNA]</scope>
    <source>
        <strain evidence="9 10">NIH1004</strain>
    </source>
</reference>
<evidence type="ECO:0000256" key="4">
    <source>
        <dbReference type="ARBA" id="ARBA00023136"/>
    </source>
</evidence>
<dbReference type="PANTHER" id="PTHR37994:SF3">
    <property type="entry name" value="ER TRANSPORTER 6TM N-TERMINAL DOMAIN-CONTAINING PROTEIN"/>
    <property type="match status" value="1"/>
</dbReference>
<keyword evidence="2 5" id="KW-0812">Transmembrane</keyword>
<dbReference type="Pfam" id="PF13515">
    <property type="entry name" value="FUSC_2"/>
    <property type="match status" value="1"/>
</dbReference>
<feature type="domain" description="DUF2421" evidence="6">
    <location>
        <begin position="733"/>
        <end position="945"/>
    </location>
</feature>
<dbReference type="Proteomes" id="UP000324241">
    <property type="component" value="Unassembled WGS sequence"/>
</dbReference>
<protein>
    <recommendedName>
        <fullName evidence="11">ER transporter 6TM N-terminal domain-containing protein</fullName>
    </recommendedName>
</protein>
<feature type="domain" description="Putative ER transporter 6TM N-terminal" evidence="7">
    <location>
        <begin position="21"/>
        <end position="430"/>
    </location>
</feature>
<keyword evidence="3 5" id="KW-1133">Transmembrane helix</keyword>
<evidence type="ECO:0000256" key="3">
    <source>
        <dbReference type="ARBA" id="ARBA00022989"/>
    </source>
</evidence>
<dbReference type="InterPro" id="IPR018820">
    <property type="entry name" value="BRE4-related_DUF2421"/>
</dbReference>
<feature type="transmembrane region" description="Helical" evidence="5">
    <location>
        <begin position="166"/>
        <end position="185"/>
    </location>
</feature>
<evidence type="ECO:0000256" key="5">
    <source>
        <dbReference type="SAM" id="Phobius"/>
    </source>
</evidence>
<feature type="transmembrane region" description="Helical" evidence="5">
    <location>
        <begin position="570"/>
        <end position="587"/>
    </location>
</feature>
<evidence type="ECO:0000256" key="2">
    <source>
        <dbReference type="ARBA" id="ARBA00022692"/>
    </source>
</evidence>
<proteinExistence type="predicted"/>
<evidence type="ECO:0008006" key="11">
    <source>
        <dbReference type="Google" id="ProtNLM"/>
    </source>
</evidence>
<dbReference type="Pfam" id="PF10337">
    <property type="entry name" value="ArAE_2_N"/>
    <property type="match status" value="1"/>
</dbReference>
<evidence type="ECO:0000259" key="6">
    <source>
        <dbReference type="Pfam" id="PF10334"/>
    </source>
</evidence>
<feature type="transmembrane region" description="Helical" evidence="5">
    <location>
        <begin position="648"/>
        <end position="667"/>
    </location>
</feature>
<organism evidence="9 10">
    <name type="scientific">Aspergillus tanneri</name>
    <dbReference type="NCBI Taxonomy" id="1220188"/>
    <lineage>
        <taxon>Eukaryota</taxon>
        <taxon>Fungi</taxon>
        <taxon>Dikarya</taxon>
        <taxon>Ascomycota</taxon>
        <taxon>Pezizomycotina</taxon>
        <taxon>Eurotiomycetes</taxon>
        <taxon>Eurotiomycetidae</taxon>
        <taxon>Eurotiales</taxon>
        <taxon>Aspergillaceae</taxon>
        <taxon>Aspergillus</taxon>
        <taxon>Aspergillus subgen. Circumdati</taxon>
    </lineage>
</organism>
<keyword evidence="4 5" id="KW-0472">Membrane</keyword>
<dbReference type="InterPro" id="IPR018823">
    <property type="entry name" value="ArAE_2_N"/>
</dbReference>
<dbReference type="AlphaFoldDB" id="A0A5M9M977"/>
<feature type="transmembrane region" description="Helical" evidence="5">
    <location>
        <begin position="674"/>
        <end position="692"/>
    </location>
</feature>
<evidence type="ECO:0000259" key="8">
    <source>
        <dbReference type="Pfam" id="PF13515"/>
    </source>
</evidence>
<feature type="transmembrane region" description="Helical" evidence="5">
    <location>
        <begin position="599"/>
        <end position="615"/>
    </location>
</feature>
<comment type="caution">
    <text evidence="9">The sequence shown here is derived from an EMBL/GenBank/DDBJ whole genome shotgun (WGS) entry which is preliminary data.</text>
</comment>
<dbReference type="Pfam" id="PF10334">
    <property type="entry name" value="BRE4"/>
    <property type="match status" value="1"/>
</dbReference>
<feature type="transmembrane region" description="Helical" evidence="5">
    <location>
        <begin position="712"/>
        <end position="732"/>
    </location>
</feature>
<evidence type="ECO:0000259" key="7">
    <source>
        <dbReference type="Pfam" id="PF10337"/>
    </source>
</evidence>